<dbReference type="GO" id="GO:0016413">
    <property type="term" value="F:O-acetyltransferase activity"/>
    <property type="evidence" value="ECO:0007669"/>
    <property type="project" value="InterPro"/>
</dbReference>
<evidence type="ECO:0000256" key="8">
    <source>
        <dbReference type="SAM" id="Phobius"/>
    </source>
</evidence>
<dbReference type="AlphaFoldDB" id="A0A2N9IT20"/>
<feature type="region of interest" description="Disordered" evidence="7">
    <location>
        <begin position="134"/>
        <end position="179"/>
    </location>
</feature>
<dbReference type="GO" id="GO:0005794">
    <property type="term" value="C:Golgi apparatus"/>
    <property type="evidence" value="ECO:0007669"/>
    <property type="project" value="TreeGrafter"/>
</dbReference>
<dbReference type="InterPro" id="IPR029962">
    <property type="entry name" value="TBL"/>
</dbReference>
<dbReference type="Pfam" id="PF14416">
    <property type="entry name" value="PMR5N"/>
    <property type="match status" value="1"/>
</dbReference>
<feature type="compositionally biased region" description="Basic and acidic residues" evidence="7">
    <location>
        <begin position="139"/>
        <end position="156"/>
    </location>
</feature>
<feature type="transmembrane region" description="Helical" evidence="8">
    <location>
        <begin position="29"/>
        <end position="51"/>
    </location>
</feature>
<feature type="compositionally biased region" description="Polar residues" evidence="7">
    <location>
        <begin position="160"/>
        <end position="172"/>
    </location>
</feature>
<comment type="subcellular location">
    <subcellularLocation>
        <location evidence="1">Membrane</location>
        <topology evidence="1">Single-pass membrane protein</topology>
    </subcellularLocation>
</comment>
<organism evidence="11">
    <name type="scientific">Fagus sylvatica</name>
    <name type="common">Beechnut</name>
    <dbReference type="NCBI Taxonomy" id="28930"/>
    <lineage>
        <taxon>Eukaryota</taxon>
        <taxon>Viridiplantae</taxon>
        <taxon>Streptophyta</taxon>
        <taxon>Embryophyta</taxon>
        <taxon>Tracheophyta</taxon>
        <taxon>Spermatophyta</taxon>
        <taxon>Magnoliopsida</taxon>
        <taxon>eudicotyledons</taxon>
        <taxon>Gunneridae</taxon>
        <taxon>Pentapetalae</taxon>
        <taxon>rosids</taxon>
        <taxon>fabids</taxon>
        <taxon>Fagales</taxon>
        <taxon>Fagaceae</taxon>
        <taxon>Fagus</taxon>
    </lineage>
</organism>
<feature type="domain" description="Trichome birefringence-like C-terminal" evidence="9">
    <location>
        <begin position="414"/>
        <end position="696"/>
    </location>
</feature>
<evidence type="ECO:0000256" key="5">
    <source>
        <dbReference type="ARBA" id="ARBA00022989"/>
    </source>
</evidence>
<sequence length="716" mass="82630">MADSPSTTPHSAIKSPYFPLLISRKARPFGYVFTSVFVAFTVFLVLNLSGYTPPWFKSIFHTSSLYSSSIFSHFFSNSSLQKSNSQTHLPFPPPSNTQFHFNDSDSLKQKNLSVSYQSSSKEFGKKQIEAKGGDNNVEVDLRKNGTKDGVFERPKVELVSNRSESNGTSSDTLPEKQRKQSWLERMNGCNVFEGKWVRDDSYPLYLPGSCPHIDEPFNCFLNGRADNGYEKYRWQPKDCNIPRMTPLLILVPQGSGQPRVWNALFGRDCNDWEMDQVAAFFSLLHSHTPRSEEVDKLVWGPSRKGIFASEHSIKCCIILQEFASLGNSCYLGGGTGLGRGPRVWNLIPSCLMWTIWRERNNRTFENLETPLAKVLELFFVSLYDWSKAWGLTASPSVGEFLESFACNTFDSLLLNGRDMLKLLRGKRLVFVGDSLNRNMWESLVCILRNSVEDQSRVFEASGRIEFRTEGSYSFIFKDYNCSVEFFRSPFLVQEWEMPDTNGSKKETLRLDVIERSSDRYKSADVLIFNTGHWWTHDKTSRGKDYYQEGNHTYGEMNVKEAFRKALTTWARWVDTNIDPKKTLVFFRGYSPNHFRGGRWNSGGQCDNETKPIKNEAYLATYPRKMRIFESVMRGMKIPIYYLNITRMTDFRKDAHPSIYRKQNLTEEERISPLRYQDCSHWCLPGVPDTWNELIYAQLLIKHNQQQHQGLQKIPVV</sequence>
<reference evidence="11" key="1">
    <citation type="submission" date="2018-02" db="EMBL/GenBank/DDBJ databases">
        <authorList>
            <person name="Cohen D.B."/>
            <person name="Kent A.D."/>
        </authorList>
    </citation>
    <scope>NUCLEOTIDE SEQUENCE</scope>
</reference>
<keyword evidence="6 8" id="KW-0472">Membrane</keyword>
<protein>
    <submittedName>
        <fullName evidence="11">Uncharacterized protein</fullName>
    </submittedName>
</protein>
<evidence type="ECO:0000256" key="1">
    <source>
        <dbReference type="ARBA" id="ARBA00004167"/>
    </source>
</evidence>
<comment type="similarity">
    <text evidence="2">Belongs to the PC-esterase family. TBL subfamily.</text>
</comment>
<dbReference type="PANTHER" id="PTHR32285">
    <property type="entry name" value="PROTEIN TRICHOME BIREFRINGENCE-LIKE 9-RELATED"/>
    <property type="match status" value="1"/>
</dbReference>
<keyword evidence="5 8" id="KW-1133">Transmembrane helix</keyword>
<dbReference type="PANTHER" id="PTHR32285:SF242">
    <property type="entry name" value="PMR5_CAS1P GDSL_SGNH-LIKE ACYL-ESTERASE FAMILY PROTEIN"/>
    <property type="match status" value="1"/>
</dbReference>
<evidence type="ECO:0000256" key="7">
    <source>
        <dbReference type="SAM" id="MobiDB-lite"/>
    </source>
</evidence>
<evidence type="ECO:0000259" key="9">
    <source>
        <dbReference type="Pfam" id="PF13839"/>
    </source>
</evidence>
<dbReference type="InterPro" id="IPR026057">
    <property type="entry name" value="TBL_C"/>
</dbReference>
<dbReference type="EMBL" id="OIVN01006185">
    <property type="protein sequence ID" value="SPD27279.1"/>
    <property type="molecule type" value="Genomic_DNA"/>
</dbReference>
<evidence type="ECO:0000256" key="4">
    <source>
        <dbReference type="ARBA" id="ARBA00022968"/>
    </source>
</evidence>
<accession>A0A2N9IT20</accession>
<dbReference type="InterPro" id="IPR025846">
    <property type="entry name" value="TBL_N"/>
</dbReference>
<name>A0A2N9IT20_FAGSY</name>
<dbReference type="GO" id="GO:0016020">
    <property type="term" value="C:membrane"/>
    <property type="evidence" value="ECO:0007669"/>
    <property type="project" value="UniProtKB-SubCell"/>
</dbReference>
<evidence type="ECO:0000313" key="11">
    <source>
        <dbReference type="EMBL" id="SPD27279.1"/>
    </source>
</evidence>
<evidence type="ECO:0000256" key="3">
    <source>
        <dbReference type="ARBA" id="ARBA00022692"/>
    </source>
</evidence>
<keyword evidence="3 8" id="KW-0812">Transmembrane</keyword>
<dbReference type="Pfam" id="PF13839">
    <property type="entry name" value="PC-Esterase"/>
    <property type="match status" value="1"/>
</dbReference>
<feature type="domain" description="Trichome birefringence-like N-terminal" evidence="10">
    <location>
        <begin position="188"/>
        <end position="240"/>
    </location>
</feature>
<gene>
    <name evidence="11" type="ORF">FSB_LOCUS55161</name>
</gene>
<keyword evidence="4" id="KW-0735">Signal-anchor</keyword>
<evidence type="ECO:0000256" key="6">
    <source>
        <dbReference type="ARBA" id="ARBA00023136"/>
    </source>
</evidence>
<proteinExistence type="inferred from homology"/>
<evidence type="ECO:0000256" key="2">
    <source>
        <dbReference type="ARBA" id="ARBA00007727"/>
    </source>
</evidence>
<evidence type="ECO:0000259" key="10">
    <source>
        <dbReference type="Pfam" id="PF14416"/>
    </source>
</evidence>